<dbReference type="Pfam" id="PF13181">
    <property type="entry name" value="TPR_8"/>
    <property type="match status" value="1"/>
</dbReference>
<dbReference type="SUPFAM" id="SSF48452">
    <property type="entry name" value="TPR-like"/>
    <property type="match status" value="1"/>
</dbReference>
<dbReference type="PROSITE" id="PS50005">
    <property type="entry name" value="TPR"/>
    <property type="match status" value="1"/>
</dbReference>
<accession>A0ABR3GG72</accession>
<dbReference type="InterPro" id="IPR019734">
    <property type="entry name" value="TPR_rpt"/>
</dbReference>
<dbReference type="InterPro" id="IPR051864">
    <property type="entry name" value="NCF2_NOXA1"/>
</dbReference>
<protein>
    <submittedName>
        <fullName evidence="2">Neutrophil cytosol factor 2</fullName>
    </submittedName>
</protein>
<sequence>MALYCRTPHYRLLQPVAPQSSKRPTKLPSKPYRTQINIQVLAETHFDNYDFELSLSVFHEQCFICKTFPLAPIYFNIGQIHLHLGERLESESWFLKAISIDPYLAVAFLQLGAVHVGLGQPAHARGYYESCYSVITRGSAADNADVEYDQLGLRYTLRVADVEANIRLCAAVEAAANGDSEEEWVCEELAIPRAVVMVPAGTIFRAQSRKRKARAEDPAKTAEWRFRDEARVIAEAPEQNLSGLQGGGTPRKKW</sequence>
<organism evidence="2 3">
    <name type="scientific">Discina gigas</name>
    <dbReference type="NCBI Taxonomy" id="1032678"/>
    <lineage>
        <taxon>Eukaryota</taxon>
        <taxon>Fungi</taxon>
        <taxon>Dikarya</taxon>
        <taxon>Ascomycota</taxon>
        <taxon>Pezizomycotina</taxon>
        <taxon>Pezizomycetes</taxon>
        <taxon>Pezizales</taxon>
        <taxon>Discinaceae</taxon>
        <taxon>Discina</taxon>
    </lineage>
</organism>
<gene>
    <name evidence="2" type="primary">NCF2</name>
    <name evidence="2" type="ORF">Q9L58_006142</name>
</gene>
<dbReference type="InterPro" id="IPR011990">
    <property type="entry name" value="TPR-like_helical_dom_sf"/>
</dbReference>
<dbReference type="SMART" id="SM00028">
    <property type="entry name" value="TPR"/>
    <property type="match status" value="2"/>
</dbReference>
<evidence type="ECO:0000256" key="1">
    <source>
        <dbReference type="PROSITE-ProRule" id="PRU00339"/>
    </source>
</evidence>
<dbReference type="Gene3D" id="1.25.40.10">
    <property type="entry name" value="Tetratricopeptide repeat domain"/>
    <property type="match status" value="1"/>
</dbReference>
<keyword evidence="3" id="KW-1185">Reference proteome</keyword>
<dbReference type="Proteomes" id="UP001447188">
    <property type="component" value="Unassembled WGS sequence"/>
</dbReference>
<keyword evidence="1" id="KW-0802">TPR repeat</keyword>
<dbReference type="PANTHER" id="PTHR15175">
    <property type="entry name" value="NEUTROPHIL CYTOSOLIC FACTOR 2, NEUTROPHIL NADPH OXIDASE FACTOR 2"/>
    <property type="match status" value="1"/>
</dbReference>
<evidence type="ECO:0000313" key="3">
    <source>
        <dbReference type="Proteomes" id="UP001447188"/>
    </source>
</evidence>
<proteinExistence type="predicted"/>
<dbReference type="EMBL" id="JBBBZM010000081">
    <property type="protein sequence ID" value="KAL0634948.1"/>
    <property type="molecule type" value="Genomic_DNA"/>
</dbReference>
<dbReference type="PANTHER" id="PTHR15175:SF0">
    <property type="entry name" value="SH3 DOMAIN-CONTAINING PROTEIN C23A1.17"/>
    <property type="match status" value="1"/>
</dbReference>
<evidence type="ECO:0000313" key="2">
    <source>
        <dbReference type="EMBL" id="KAL0634948.1"/>
    </source>
</evidence>
<comment type="caution">
    <text evidence="2">The sequence shown here is derived from an EMBL/GenBank/DDBJ whole genome shotgun (WGS) entry which is preliminary data.</text>
</comment>
<name>A0ABR3GG72_9PEZI</name>
<reference evidence="2 3" key="1">
    <citation type="submission" date="2024-02" db="EMBL/GenBank/DDBJ databases">
        <title>Discinaceae phylogenomics.</title>
        <authorList>
            <person name="Dirks A.C."/>
            <person name="James T.Y."/>
        </authorList>
    </citation>
    <scope>NUCLEOTIDE SEQUENCE [LARGE SCALE GENOMIC DNA]</scope>
    <source>
        <strain evidence="2 3">ACD0624</strain>
    </source>
</reference>
<feature type="repeat" description="TPR" evidence="1">
    <location>
        <begin position="71"/>
        <end position="104"/>
    </location>
</feature>